<gene>
    <name evidence="2" type="ORF">TrCOL_g1250</name>
</gene>
<keyword evidence="3" id="KW-1185">Reference proteome</keyword>
<sequence length="235" mass="25779">MNDFYKKSFPPLTTEAELNISASQLSFGDKAQGPFPVEKVVLPPKFSLKSSETPAKLNAKQQDAFKLVPPADFRKAAKKKPSKVVPVKAQWKEVKRAKAAKEPVKEAKGGKQAAPSLQRESKAAALESALQASFLEAGSLGKKLLSSSRAKSVFQGKRKADEVKREAEEKKRKAALAQFQAVLESAEVSLKARRKARKRAKQAKKRFKREKEPAPAAAKFLPLPDDDEAPTYAPL</sequence>
<evidence type="ECO:0000313" key="2">
    <source>
        <dbReference type="EMBL" id="GMI30564.1"/>
    </source>
</evidence>
<comment type="caution">
    <text evidence="2">The sequence shown here is derived from an EMBL/GenBank/DDBJ whole genome shotgun (WGS) entry which is preliminary data.</text>
</comment>
<dbReference type="AlphaFoldDB" id="A0A9W7G2J7"/>
<evidence type="ECO:0000313" key="3">
    <source>
        <dbReference type="Proteomes" id="UP001165065"/>
    </source>
</evidence>
<proteinExistence type="predicted"/>
<feature type="non-terminal residue" evidence="2">
    <location>
        <position position="1"/>
    </location>
</feature>
<reference evidence="3" key="1">
    <citation type="journal article" date="2023" name="Commun. Biol.">
        <title>Genome analysis of Parmales, the sister group of diatoms, reveals the evolutionary specialization of diatoms from phago-mixotrophs to photoautotrophs.</title>
        <authorList>
            <person name="Ban H."/>
            <person name="Sato S."/>
            <person name="Yoshikawa S."/>
            <person name="Yamada K."/>
            <person name="Nakamura Y."/>
            <person name="Ichinomiya M."/>
            <person name="Sato N."/>
            <person name="Blanc-Mathieu R."/>
            <person name="Endo H."/>
            <person name="Kuwata A."/>
            <person name="Ogata H."/>
        </authorList>
    </citation>
    <scope>NUCLEOTIDE SEQUENCE [LARGE SCALE GENOMIC DNA]</scope>
</reference>
<accession>A0A9W7G2J7</accession>
<feature type="compositionally biased region" description="Basic and acidic residues" evidence="1">
    <location>
        <begin position="96"/>
        <end position="109"/>
    </location>
</feature>
<feature type="compositionally biased region" description="Basic residues" evidence="1">
    <location>
        <begin position="193"/>
        <end position="208"/>
    </location>
</feature>
<evidence type="ECO:0000256" key="1">
    <source>
        <dbReference type="SAM" id="MobiDB-lite"/>
    </source>
</evidence>
<dbReference type="EMBL" id="BRYA01000718">
    <property type="protein sequence ID" value="GMI30564.1"/>
    <property type="molecule type" value="Genomic_DNA"/>
</dbReference>
<name>A0A9W7G2J7_9STRA</name>
<feature type="compositionally biased region" description="Low complexity" evidence="1">
    <location>
        <begin position="214"/>
        <end position="223"/>
    </location>
</feature>
<feature type="region of interest" description="Disordered" evidence="1">
    <location>
        <begin position="96"/>
        <end position="120"/>
    </location>
</feature>
<dbReference type="Proteomes" id="UP001165065">
    <property type="component" value="Unassembled WGS sequence"/>
</dbReference>
<protein>
    <submittedName>
        <fullName evidence="2">Uncharacterized protein</fullName>
    </submittedName>
</protein>
<organism evidence="2 3">
    <name type="scientific">Triparma columacea</name>
    <dbReference type="NCBI Taxonomy" id="722753"/>
    <lineage>
        <taxon>Eukaryota</taxon>
        <taxon>Sar</taxon>
        <taxon>Stramenopiles</taxon>
        <taxon>Ochrophyta</taxon>
        <taxon>Bolidophyceae</taxon>
        <taxon>Parmales</taxon>
        <taxon>Triparmaceae</taxon>
        <taxon>Triparma</taxon>
    </lineage>
</organism>
<feature type="region of interest" description="Disordered" evidence="1">
    <location>
        <begin position="193"/>
        <end position="235"/>
    </location>
</feature>